<proteinExistence type="predicted"/>
<dbReference type="Proteomes" id="UP001314263">
    <property type="component" value="Unassembled WGS sequence"/>
</dbReference>
<comment type="caution">
    <text evidence="1">The sequence shown here is derived from an EMBL/GenBank/DDBJ whole genome shotgun (WGS) entry which is preliminary data.</text>
</comment>
<evidence type="ECO:0000313" key="2">
    <source>
        <dbReference type="Proteomes" id="UP001314263"/>
    </source>
</evidence>
<protein>
    <submittedName>
        <fullName evidence="1">Uncharacterized protein</fullName>
    </submittedName>
</protein>
<dbReference type="AlphaFoldDB" id="A0AAV1HWW4"/>
<sequence>MSHNPQDFEVFGPALSVLWPPCARGLQPTCTIHFLPEMREGHLSSIYTRHGTESDEGLFFLVSTTHDTWQWQQQLGQITWVQCLCIQSATIRTAAMRLGMWCLPSHEAHNVRATV</sequence>
<gene>
    <name evidence="1" type="ORF">CVIRNUC_001876</name>
</gene>
<accession>A0AAV1HWW4</accession>
<organism evidence="1 2">
    <name type="scientific">Coccomyxa viridis</name>
    <dbReference type="NCBI Taxonomy" id="1274662"/>
    <lineage>
        <taxon>Eukaryota</taxon>
        <taxon>Viridiplantae</taxon>
        <taxon>Chlorophyta</taxon>
        <taxon>core chlorophytes</taxon>
        <taxon>Trebouxiophyceae</taxon>
        <taxon>Trebouxiophyceae incertae sedis</taxon>
        <taxon>Coccomyxaceae</taxon>
        <taxon>Coccomyxa</taxon>
    </lineage>
</organism>
<keyword evidence="2" id="KW-1185">Reference proteome</keyword>
<evidence type="ECO:0000313" key="1">
    <source>
        <dbReference type="EMBL" id="CAK0748989.1"/>
    </source>
</evidence>
<dbReference type="EMBL" id="CAUYUE010000003">
    <property type="protein sequence ID" value="CAK0748989.1"/>
    <property type="molecule type" value="Genomic_DNA"/>
</dbReference>
<reference evidence="1 2" key="1">
    <citation type="submission" date="2023-10" db="EMBL/GenBank/DDBJ databases">
        <authorList>
            <person name="Maclean D."/>
            <person name="Macfadyen A."/>
        </authorList>
    </citation>
    <scope>NUCLEOTIDE SEQUENCE [LARGE SCALE GENOMIC DNA]</scope>
</reference>
<name>A0AAV1HWW4_9CHLO</name>